<dbReference type="AlphaFoldDB" id="A0ABD0PIB8"/>
<feature type="non-terminal residue" evidence="1">
    <location>
        <position position="65"/>
    </location>
</feature>
<evidence type="ECO:0000313" key="2">
    <source>
        <dbReference type="Proteomes" id="UP001529510"/>
    </source>
</evidence>
<reference evidence="1 2" key="1">
    <citation type="submission" date="2024-05" db="EMBL/GenBank/DDBJ databases">
        <title>Genome sequencing and assembly of Indian major carp, Cirrhinus mrigala (Hamilton, 1822).</title>
        <authorList>
            <person name="Mohindra V."/>
            <person name="Chowdhury L.M."/>
            <person name="Lal K."/>
            <person name="Jena J.K."/>
        </authorList>
    </citation>
    <scope>NUCLEOTIDE SEQUENCE [LARGE SCALE GENOMIC DNA]</scope>
    <source>
        <strain evidence="1">CM1030</strain>
        <tissue evidence="1">Blood</tissue>
    </source>
</reference>
<protein>
    <submittedName>
        <fullName evidence="1">Uncharacterized protein</fullName>
    </submittedName>
</protein>
<organism evidence="1 2">
    <name type="scientific">Cirrhinus mrigala</name>
    <name type="common">Mrigala</name>
    <dbReference type="NCBI Taxonomy" id="683832"/>
    <lineage>
        <taxon>Eukaryota</taxon>
        <taxon>Metazoa</taxon>
        <taxon>Chordata</taxon>
        <taxon>Craniata</taxon>
        <taxon>Vertebrata</taxon>
        <taxon>Euteleostomi</taxon>
        <taxon>Actinopterygii</taxon>
        <taxon>Neopterygii</taxon>
        <taxon>Teleostei</taxon>
        <taxon>Ostariophysi</taxon>
        <taxon>Cypriniformes</taxon>
        <taxon>Cyprinidae</taxon>
        <taxon>Labeoninae</taxon>
        <taxon>Labeonini</taxon>
        <taxon>Cirrhinus</taxon>
    </lineage>
</organism>
<keyword evidence="2" id="KW-1185">Reference proteome</keyword>
<comment type="caution">
    <text evidence="1">The sequence shown here is derived from an EMBL/GenBank/DDBJ whole genome shotgun (WGS) entry which is preliminary data.</text>
</comment>
<name>A0ABD0PIB8_CIRMR</name>
<gene>
    <name evidence="1" type="ORF">M9458_029463</name>
</gene>
<evidence type="ECO:0000313" key="1">
    <source>
        <dbReference type="EMBL" id="KAL0173495.1"/>
    </source>
</evidence>
<dbReference type="EMBL" id="JAMKFB020000015">
    <property type="protein sequence ID" value="KAL0173495.1"/>
    <property type="molecule type" value="Genomic_DNA"/>
</dbReference>
<proteinExistence type="predicted"/>
<accession>A0ABD0PIB8</accession>
<dbReference type="Proteomes" id="UP001529510">
    <property type="component" value="Unassembled WGS sequence"/>
</dbReference>
<sequence length="65" mass="7340">MDQPHVTKSVNSIAIESPVTDTQAEIPCEKQVFQDVFSKQLATRLPPHWPWDCMIDLLPGAILPR</sequence>